<evidence type="ECO:0000313" key="6">
    <source>
        <dbReference type="EMBL" id="CAH3183569.1"/>
    </source>
</evidence>
<evidence type="ECO:0000256" key="3">
    <source>
        <dbReference type="ARBA" id="ARBA00022777"/>
    </source>
</evidence>
<dbReference type="InterPro" id="IPR036371">
    <property type="entry name" value="TPK_B1-bd_sf"/>
</dbReference>
<dbReference type="Proteomes" id="UP001159427">
    <property type="component" value="Unassembled WGS sequence"/>
</dbReference>
<keyword evidence="4" id="KW-0067">ATP-binding</keyword>
<evidence type="ECO:0000256" key="2">
    <source>
        <dbReference type="ARBA" id="ARBA00022741"/>
    </source>
</evidence>
<evidence type="ECO:0000256" key="1">
    <source>
        <dbReference type="ARBA" id="ARBA00022679"/>
    </source>
</evidence>
<dbReference type="Gene3D" id="2.60.120.320">
    <property type="entry name" value="Thiamin pyrophosphokinase, thiamin-binding domain"/>
    <property type="match status" value="1"/>
</dbReference>
<keyword evidence="1" id="KW-0808">Transferase</keyword>
<evidence type="ECO:0000259" key="5">
    <source>
        <dbReference type="Pfam" id="PF04263"/>
    </source>
</evidence>
<dbReference type="InterPro" id="IPR036759">
    <property type="entry name" value="TPK_catalytic_sf"/>
</dbReference>
<organism evidence="6 7">
    <name type="scientific">Porites evermanni</name>
    <dbReference type="NCBI Taxonomy" id="104178"/>
    <lineage>
        <taxon>Eukaryota</taxon>
        <taxon>Metazoa</taxon>
        <taxon>Cnidaria</taxon>
        <taxon>Anthozoa</taxon>
        <taxon>Hexacorallia</taxon>
        <taxon>Scleractinia</taxon>
        <taxon>Fungiina</taxon>
        <taxon>Poritidae</taxon>
        <taxon>Porites</taxon>
    </lineage>
</organism>
<feature type="domain" description="Thiamin pyrophosphokinase catalytic" evidence="5">
    <location>
        <begin position="46"/>
        <end position="103"/>
    </location>
</feature>
<gene>
    <name evidence="6" type="ORF">PEVE_00014942</name>
</gene>
<dbReference type="EMBL" id="CALNXI010002137">
    <property type="protein sequence ID" value="CAH3183569.1"/>
    <property type="molecule type" value="Genomic_DNA"/>
</dbReference>
<evidence type="ECO:0000256" key="4">
    <source>
        <dbReference type="ARBA" id="ARBA00022840"/>
    </source>
</evidence>
<keyword evidence="2" id="KW-0547">Nucleotide-binding</keyword>
<dbReference type="PANTHER" id="PTHR13622:SF8">
    <property type="entry name" value="THIAMIN PYROPHOSPHOKINASE 1"/>
    <property type="match status" value="1"/>
</dbReference>
<dbReference type="Pfam" id="PF04263">
    <property type="entry name" value="TPK_catalytic"/>
    <property type="match status" value="1"/>
</dbReference>
<dbReference type="InterPro" id="IPR007371">
    <property type="entry name" value="TPK_catalytic"/>
</dbReference>
<dbReference type="SUPFAM" id="SSF63862">
    <property type="entry name" value="Thiamin pyrophosphokinase, substrate-binding domain"/>
    <property type="match status" value="1"/>
</dbReference>
<evidence type="ECO:0000313" key="7">
    <source>
        <dbReference type="Proteomes" id="UP001159427"/>
    </source>
</evidence>
<reference evidence="6 7" key="1">
    <citation type="submission" date="2022-05" db="EMBL/GenBank/DDBJ databases">
        <authorList>
            <consortium name="Genoscope - CEA"/>
            <person name="William W."/>
        </authorList>
    </citation>
    <scope>NUCLEOTIDE SEQUENCE [LARGE SCALE GENOMIC DNA]</scope>
</reference>
<protein>
    <recommendedName>
        <fullName evidence="5">Thiamin pyrophosphokinase catalytic domain-containing protein</fullName>
    </recommendedName>
</protein>
<comment type="caution">
    <text evidence="6">The sequence shown here is derived from an EMBL/GenBank/DDBJ whole genome shotgun (WGS) entry which is preliminary data.</text>
</comment>
<keyword evidence="7" id="KW-1185">Reference proteome</keyword>
<keyword evidence="3" id="KW-0418">Kinase</keyword>
<sequence length="213" mass="23591">MAKHWTPLECLSDMINQETANKDEKLRLALVVVNMPLGGMADKFFHLWNTASVRACTDGAANQVFSTAGEQRERYLPDYINGDFDSITADVSNFYKEKVGYKIVREGVLTVTPLNLLSVISDARITILRQVKVQAEERTNLNPCAQALKLMLASLLKTKLTKVPAFLPLVFFVLKADGQLEFGSLVSTSNTYEGSDPVTIEIDTAVVWTMGVK</sequence>
<name>A0ABN8RZP3_9CNID</name>
<accession>A0ABN8RZP3</accession>
<dbReference type="Gene3D" id="3.40.50.10240">
    <property type="entry name" value="Thiamin pyrophosphokinase, catalytic domain"/>
    <property type="match status" value="1"/>
</dbReference>
<proteinExistence type="predicted"/>
<dbReference type="PANTHER" id="PTHR13622">
    <property type="entry name" value="THIAMIN PYROPHOSPHOKINASE"/>
    <property type="match status" value="1"/>
</dbReference>
<dbReference type="SUPFAM" id="SSF63999">
    <property type="entry name" value="Thiamin pyrophosphokinase, catalytic domain"/>
    <property type="match status" value="1"/>
</dbReference>